<sequence>MTDILGEDATDFYQQHFRELRHSGAHVAAKVFEECDFTQCSFNGARFERCKFIDCTFRSCDLSNLDVTSSKFLTVLFEECKIIGVDWNKAEWPRFAGPGQMAFKKSVLSDSSFFGMKLPELVLEECKARSVDFRGGDFSRANFTYSDLAESMFGNTLLSGADFREATNYSIDIRDNQLNGAKFTRHEAIRLLDGLGFELFD</sequence>
<organism evidence="1 2">
    <name type="scientific">Dyella soli</name>
    <dbReference type="NCBI Taxonomy" id="522319"/>
    <lineage>
        <taxon>Bacteria</taxon>
        <taxon>Pseudomonadati</taxon>
        <taxon>Pseudomonadota</taxon>
        <taxon>Gammaproteobacteria</taxon>
        <taxon>Lysobacterales</taxon>
        <taxon>Rhodanobacteraceae</taxon>
        <taxon>Dyella</taxon>
    </lineage>
</organism>
<dbReference type="RefSeq" id="WP_131151366.1">
    <property type="nucleotide sequence ID" value="NZ_SJTG01000001.1"/>
</dbReference>
<comment type="caution">
    <text evidence="1">The sequence shown here is derived from an EMBL/GenBank/DDBJ whole genome shotgun (WGS) entry which is preliminary data.</text>
</comment>
<dbReference type="EMBL" id="SJTG01000001">
    <property type="protein sequence ID" value="TCI11854.1"/>
    <property type="molecule type" value="Genomic_DNA"/>
</dbReference>
<dbReference type="InterPro" id="IPR052949">
    <property type="entry name" value="PA_immunity-related"/>
</dbReference>
<evidence type="ECO:0000313" key="2">
    <source>
        <dbReference type="Proteomes" id="UP000291822"/>
    </source>
</evidence>
<reference evidence="1 2" key="1">
    <citation type="submission" date="2019-02" db="EMBL/GenBank/DDBJ databases">
        <title>Dyella amyloliquefaciens sp. nov., isolated from forest soil.</title>
        <authorList>
            <person name="Gao Z.-H."/>
            <person name="Qiu L.-H."/>
        </authorList>
    </citation>
    <scope>NUCLEOTIDE SEQUENCE [LARGE SCALE GENOMIC DNA]</scope>
    <source>
        <strain evidence="1 2">KACC 12747</strain>
    </source>
</reference>
<dbReference type="PANTHER" id="PTHR42999">
    <property type="entry name" value="ANTIBIOTIC RESISTANCE PROTEIN MCBG"/>
    <property type="match status" value="1"/>
</dbReference>
<dbReference type="Proteomes" id="UP000291822">
    <property type="component" value="Unassembled WGS sequence"/>
</dbReference>
<proteinExistence type="predicted"/>
<dbReference type="Gene3D" id="2.160.20.80">
    <property type="entry name" value="E3 ubiquitin-protein ligase SopA"/>
    <property type="match status" value="1"/>
</dbReference>
<dbReference type="SUPFAM" id="SSF141571">
    <property type="entry name" value="Pentapeptide repeat-like"/>
    <property type="match status" value="1"/>
</dbReference>
<keyword evidence="2" id="KW-1185">Reference proteome</keyword>
<dbReference type="InterPro" id="IPR001646">
    <property type="entry name" value="5peptide_repeat"/>
</dbReference>
<name>A0A4R0YX72_9GAMM</name>
<protein>
    <submittedName>
        <fullName evidence="1">Pentapeptide repeat-containing protein</fullName>
    </submittedName>
</protein>
<gene>
    <name evidence="1" type="ORF">EZM97_00325</name>
</gene>
<evidence type="ECO:0000313" key="1">
    <source>
        <dbReference type="EMBL" id="TCI11854.1"/>
    </source>
</evidence>
<dbReference type="PANTHER" id="PTHR42999:SF1">
    <property type="entry name" value="PENTAPEPTIDE REPEAT-CONTAINING PROTEIN"/>
    <property type="match status" value="1"/>
</dbReference>
<dbReference type="Pfam" id="PF13599">
    <property type="entry name" value="Pentapeptide_4"/>
    <property type="match status" value="2"/>
</dbReference>
<accession>A0A4R0YX72</accession>
<dbReference type="AlphaFoldDB" id="A0A4R0YX72"/>